<dbReference type="Gene3D" id="4.10.520.10">
    <property type="entry name" value="IHF-like DNA-binding proteins"/>
    <property type="match status" value="1"/>
</dbReference>
<dbReference type="KEGG" id="dao:Desac_0059"/>
<dbReference type="OrthoDB" id="9799835at2"/>
<dbReference type="RefSeq" id="WP_013705073.1">
    <property type="nucleotide sequence ID" value="NC_015388.1"/>
</dbReference>
<dbReference type="PANTHER" id="PTHR33175:SF3">
    <property type="entry name" value="DNA-BINDING PROTEIN HU-BETA"/>
    <property type="match status" value="1"/>
</dbReference>
<keyword evidence="6" id="KW-1185">Reference proteome</keyword>
<dbReference type="AlphaFoldDB" id="F2NGQ1"/>
<evidence type="ECO:0000256" key="4">
    <source>
        <dbReference type="RuleBase" id="RU003939"/>
    </source>
</evidence>
<name>F2NGQ1_DESAR</name>
<gene>
    <name evidence="5" type="ordered locus">Desac_0059</name>
</gene>
<dbReference type="CDD" id="cd13831">
    <property type="entry name" value="HU"/>
    <property type="match status" value="1"/>
</dbReference>
<dbReference type="eggNOG" id="COG0776">
    <property type="taxonomic scope" value="Bacteria"/>
</dbReference>
<dbReference type="PRINTS" id="PR01727">
    <property type="entry name" value="DNABINDINGHU"/>
</dbReference>
<evidence type="ECO:0000313" key="5">
    <source>
        <dbReference type="EMBL" id="AEB07958.1"/>
    </source>
</evidence>
<evidence type="ECO:0000256" key="2">
    <source>
        <dbReference type="ARBA" id="ARBA00023067"/>
    </source>
</evidence>
<dbReference type="PANTHER" id="PTHR33175">
    <property type="entry name" value="DNA-BINDING PROTEIN HU"/>
    <property type="match status" value="1"/>
</dbReference>
<dbReference type="GO" id="GO:0005829">
    <property type="term" value="C:cytosol"/>
    <property type="evidence" value="ECO:0007669"/>
    <property type="project" value="TreeGrafter"/>
</dbReference>
<dbReference type="Proteomes" id="UP000000483">
    <property type="component" value="Chromosome"/>
</dbReference>
<dbReference type="InterPro" id="IPR000119">
    <property type="entry name" value="Hist_DNA-bd"/>
</dbReference>
<comment type="similarity">
    <text evidence="1 4">Belongs to the bacterial histone-like protein family.</text>
</comment>
<organism evidence="5 6">
    <name type="scientific">Desulfobacca acetoxidans (strain ATCC 700848 / DSM 11109 / ASRB2)</name>
    <dbReference type="NCBI Taxonomy" id="880072"/>
    <lineage>
        <taxon>Bacteria</taxon>
        <taxon>Pseudomonadati</taxon>
        <taxon>Thermodesulfobacteriota</taxon>
        <taxon>Desulfobaccia</taxon>
        <taxon>Desulfobaccales</taxon>
        <taxon>Desulfobaccaceae</taxon>
        <taxon>Desulfobacca</taxon>
    </lineage>
</organism>
<proteinExistence type="inferred from homology"/>
<evidence type="ECO:0000256" key="1">
    <source>
        <dbReference type="ARBA" id="ARBA00010529"/>
    </source>
</evidence>
<dbReference type="EMBL" id="CP002629">
    <property type="protein sequence ID" value="AEB07958.1"/>
    <property type="molecule type" value="Genomic_DNA"/>
</dbReference>
<dbReference type="Pfam" id="PF00216">
    <property type="entry name" value="Bac_DNA_binding"/>
    <property type="match status" value="1"/>
</dbReference>
<dbReference type="SUPFAM" id="SSF47729">
    <property type="entry name" value="IHF-like DNA-binding proteins"/>
    <property type="match status" value="1"/>
</dbReference>
<dbReference type="GO" id="GO:0030261">
    <property type="term" value="P:chromosome condensation"/>
    <property type="evidence" value="ECO:0007669"/>
    <property type="project" value="UniProtKB-KW"/>
</dbReference>
<sequence length="90" mass="9618">MTKADLISAMAAQANLTKAETEKTLNALITVMTSSLQTDGKLSIPGLGVFSVNERAERTGRNPRTGEPMQIAASKMVKFKPGKALKEAVR</sequence>
<dbReference type="GO" id="GO:0003677">
    <property type="term" value="F:DNA binding"/>
    <property type="evidence" value="ECO:0007669"/>
    <property type="project" value="UniProtKB-KW"/>
</dbReference>
<keyword evidence="2" id="KW-0226">DNA condensation</keyword>
<evidence type="ECO:0000313" key="6">
    <source>
        <dbReference type="Proteomes" id="UP000000483"/>
    </source>
</evidence>
<dbReference type="InterPro" id="IPR010992">
    <property type="entry name" value="IHF-like_DNA-bd_dom_sf"/>
</dbReference>
<protein>
    <submittedName>
        <fullName evidence="5">Histone family protein DNA-binding protein</fullName>
    </submittedName>
</protein>
<reference evidence="6" key="2">
    <citation type="submission" date="2011-03" db="EMBL/GenBank/DDBJ databases">
        <title>The complete genome of Desulfobacca acetoxidans DSM 11109.</title>
        <authorList>
            <consortium name="US DOE Joint Genome Institute (JGI-PGF)"/>
            <person name="Lucas S."/>
            <person name="Copeland A."/>
            <person name="Lapidus A."/>
            <person name="Bruce D."/>
            <person name="Goodwin L."/>
            <person name="Pitluck S."/>
            <person name="Peters L."/>
            <person name="Kyrpides N."/>
            <person name="Mavromatis K."/>
            <person name="Ivanova N."/>
            <person name="Ovchinnikova G."/>
            <person name="Teshima H."/>
            <person name="Detter J.C."/>
            <person name="Han C."/>
            <person name="Land M."/>
            <person name="Hauser L."/>
            <person name="Markowitz V."/>
            <person name="Cheng J.-F."/>
            <person name="Hugenholtz P."/>
            <person name="Woyke T."/>
            <person name="Wu D."/>
            <person name="Spring S."/>
            <person name="Schueler E."/>
            <person name="Brambilla E."/>
            <person name="Klenk H.-P."/>
            <person name="Eisen J.A."/>
        </authorList>
    </citation>
    <scope>NUCLEOTIDE SEQUENCE [LARGE SCALE GENOMIC DNA]</scope>
    <source>
        <strain evidence="6">ATCC 700848 / DSM 11109 / ASRB2</strain>
    </source>
</reference>
<dbReference type="HOGENOM" id="CLU_105066_3_3_7"/>
<accession>F2NGQ1</accession>
<reference evidence="5 6" key="1">
    <citation type="journal article" date="2011" name="Stand. Genomic Sci.">
        <title>Complete genome sequence of the acetate-degrading sulfate reducer Desulfobacca acetoxidans type strain (ASRB2).</title>
        <authorList>
            <person name="Goker M."/>
            <person name="Teshima H."/>
            <person name="Lapidus A."/>
            <person name="Nolan M."/>
            <person name="Lucas S."/>
            <person name="Hammon N."/>
            <person name="Deshpande S."/>
            <person name="Cheng J.F."/>
            <person name="Tapia R."/>
            <person name="Han C."/>
            <person name="Goodwin L."/>
            <person name="Pitluck S."/>
            <person name="Huntemann M."/>
            <person name="Liolios K."/>
            <person name="Ivanova N."/>
            <person name="Pagani I."/>
            <person name="Mavromatis K."/>
            <person name="Ovchinikova G."/>
            <person name="Pati A."/>
            <person name="Chen A."/>
            <person name="Palaniappan K."/>
            <person name="Land M."/>
            <person name="Hauser L."/>
            <person name="Brambilla E.M."/>
            <person name="Rohde M."/>
            <person name="Spring S."/>
            <person name="Detter J.C."/>
            <person name="Woyke T."/>
            <person name="Bristow J."/>
            <person name="Eisen J.A."/>
            <person name="Markowitz V."/>
            <person name="Hugenholtz P."/>
            <person name="Kyrpides N.C."/>
            <person name="Klenk H.P."/>
        </authorList>
    </citation>
    <scope>NUCLEOTIDE SEQUENCE [LARGE SCALE GENOMIC DNA]</scope>
    <source>
        <strain evidence="6">ATCC 700848 / DSM 11109 / ASRB2</strain>
    </source>
</reference>
<evidence type="ECO:0000256" key="3">
    <source>
        <dbReference type="ARBA" id="ARBA00023125"/>
    </source>
</evidence>
<dbReference type="GO" id="GO:0030527">
    <property type="term" value="F:structural constituent of chromatin"/>
    <property type="evidence" value="ECO:0007669"/>
    <property type="project" value="InterPro"/>
</dbReference>
<keyword evidence="3 5" id="KW-0238">DNA-binding</keyword>
<dbReference type="STRING" id="880072.Desac_0059"/>
<dbReference type="SMART" id="SM00411">
    <property type="entry name" value="BHL"/>
    <property type="match status" value="1"/>
</dbReference>